<organism evidence="4 5">
    <name type="scientific">Scylla paramamosain</name>
    <name type="common">Mud crab</name>
    <dbReference type="NCBI Taxonomy" id="85552"/>
    <lineage>
        <taxon>Eukaryota</taxon>
        <taxon>Metazoa</taxon>
        <taxon>Ecdysozoa</taxon>
        <taxon>Arthropoda</taxon>
        <taxon>Crustacea</taxon>
        <taxon>Multicrustacea</taxon>
        <taxon>Malacostraca</taxon>
        <taxon>Eumalacostraca</taxon>
        <taxon>Eucarida</taxon>
        <taxon>Decapoda</taxon>
        <taxon>Pleocyemata</taxon>
        <taxon>Brachyura</taxon>
        <taxon>Eubrachyura</taxon>
        <taxon>Portunoidea</taxon>
        <taxon>Portunidae</taxon>
        <taxon>Portuninae</taxon>
        <taxon>Scylla</taxon>
    </lineage>
</organism>
<evidence type="ECO:0000256" key="2">
    <source>
        <dbReference type="ARBA" id="ARBA00022723"/>
    </source>
</evidence>
<proteinExistence type="predicted"/>
<name>A0AAW0SUI1_SCYPA</name>
<evidence type="ECO:0000256" key="1">
    <source>
        <dbReference type="ARBA" id="ARBA00001968"/>
    </source>
</evidence>
<keyword evidence="5" id="KW-1185">Reference proteome</keyword>
<evidence type="ECO:0000259" key="3">
    <source>
        <dbReference type="Pfam" id="PF13359"/>
    </source>
</evidence>
<comment type="cofactor">
    <cofactor evidence="1">
        <name>a divalent metal cation</name>
        <dbReference type="ChEBI" id="CHEBI:60240"/>
    </cofactor>
</comment>
<dbReference type="GO" id="GO:0046872">
    <property type="term" value="F:metal ion binding"/>
    <property type="evidence" value="ECO:0007669"/>
    <property type="project" value="UniProtKB-KW"/>
</dbReference>
<dbReference type="InterPro" id="IPR027806">
    <property type="entry name" value="HARBI1_dom"/>
</dbReference>
<comment type="caution">
    <text evidence="4">The sequence shown here is derived from an EMBL/GenBank/DDBJ whole genome shotgun (WGS) entry which is preliminary data.</text>
</comment>
<gene>
    <name evidence="4" type="ORF">O3P69_009448</name>
</gene>
<reference evidence="4 5" key="1">
    <citation type="submission" date="2023-03" db="EMBL/GenBank/DDBJ databases">
        <title>High-quality genome of Scylla paramamosain provides insights in environmental adaptation.</title>
        <authorList>
            <person name="Zhang L."/>
        </authorList>
    </citation>
    <scope>NUCLEOTIDE SEQUENCE [LARGE SCALE GENOMIC DNA]</scope>
    <source>
        <strain evidence="4">LZ_2023a</strain>
        <tissue evidence="4">Muscle</tissue>
    </source>
</reference>
<evidence type="ECO:0000313" key="4">
    <source>
        <dbReference type="EMBL" id="KAK8378738.1"/>
    </source>
</evidence>
<accession>A0AAW0SUI1</accession>
<protein>
    <recommendedName>
        <fullName evidence="3">DDE Tnp4 domain-containing protein</fullName>
    </recommendedName>
</protein>
<feature type="domain" description="DDE Tnp4" evidence="3">
    <location>
        <begin position="76"/>
        <end position="124"/>
    </location>
</feature>
<dbReference type="AlphaFoldDB" id="A0AAW0SUI1"/>
<keyword evidence="2" id="KW-0479">Metal-binding</keyword>
<dbReference type="EMBL" id="JARAKH010000044">
    <property type="protein sequence ID" value="KAK8378738.1"/>
    <property type="molecule type" value="Genomic_DNA"/>
</dbReference>
<dbReference type="Pfam" id="PF13359">
    <property type="entry name" value="DDE_Tnp_4"/>
    <property type="match status" value="1"/>
</dbReference>
<dbReference type="Proteomes" id="UP001487740">
    <property type="component" value="Unassembled WGS sequence"/>
</dbReference>
<evidence type="ECO:0000313" key="5">
    <source>
        <dbReference type="Proteomes" id="UP001487740"/>
    </source>
</evidence>
<sequence>MLKYRFPRQELILLFEEMQPQLERRTRRSQALPTRTQVLLALRLFASESFQNFIGDTAGTPHCHQGPGVDEVLYPLNIQLVCDANGVILSYCSKFPGATHDAFVWSNYNLKQQFERGESGDFLLVAVILLSSCPRINSACLSLLVKCDLVFFGASTIIYYAAAWSS</sequence>